<gene>
    <name evidence="1" type="ORF">EHE19_001635</name>
</gene>
<dbReference type="RefSeq" id="WP_137699019.1">
    <property type="nucleotide sequence ID" value="NZ_CP061336.1"/>
</dbReference>
<protein>
    <recommendedName>
        <fullName evidence="3">BppU N-terminal domain-containing protein</fullName>
    </recommendedName>
</protein>
<sequence>MSFNTIQITARGRALLARAQTGISIRFTRIKMGDGLIGSHIIDEMKDVISEKANLSITGLKVFAGGRAKVTAAYTNQGLTEGFYWRELAVFAEDPDNSSAEIMYCYGNAGALADFIPAEGSQILEKVISVLTIIGNASSVTAVIDSSNVYVTTQEFDELVTTVAAVQATADNAVSASIAAQNIANTNTENLKSYLSNYVRQPANGGITGGTATAYTCTSDPPPVSLVDKIGVVITVHTDSGANPTLNWNSIGPKPIKKPNGNAAVLKSGGIYTLRYNEETGNFILQGSDSSGNATPADLLAGKTASTDTGDITGIIPSKGAVTYSPSTAVQTIAAGQYLNGVQTIQPVTGTAKADNVDAGYTFSSGNGINLTGTSTKRKWAHGFSDVDVTVVSITGLGFRPSCIIIRCLVTVSSNAYEIVAEYCNGIFQNVATYSRINTATYSPAGDYSAYSTRIPIWTVTNDGFTFSVKNNSYTFFEYEYWAFE</sequence>
<evidence type="ECO:0008006" key="3">
    <source>
        <dbReference type="Google" id="ProtNLM"/>
    </source>
</evidence>
<proteinExistence type="predicted"/>
<dbReference type="AlphaFoldDB" id="A0A4V6EN03"/>
<dbReference type="KEGG" id="rher:EHE19_001635"/>
<keyword evidence="2" id="KW-1185">Reference proteome</keyword>
<evidence type="ECO:0000313" key="1">
    <source>
        <dbReference type="EMBL" id="QNU67273.1"/>
    </source>
</evidence>
<organism evidence="1 2">
    <name type="scientific">Ruminiclostridium herbifermentans</name>
    <dbReference type="NCBI Taxonomy" id="2488810"/>
    <lineage>
        <taxon>Bacteria</taxon>
        <taxon>Bacillati</taxon>
        <taxon>Bacillota</taxon>
        <taxon>Clostridia</taxon>
        <taxon>Eubacteriales</taxon>
        <taxon>Oscillospiraceae</taxon>
        <taxon>Ruminiclostridium</taxon>
    </lineage>
</organism>
<evidence type="ECO:0000313" key="2">
    <source>
        <dbReference type="Proteomes" id="UP000306409"/>
    </source>
</evidence>
<reference evidence="1 2" key="1">
    <citation type="submission" date="2020-09" db="EMBL/GenBank/DDBJ databases">
        <title>Characterization and genome sequencing of Ruminiclostridium sp. nov. MA18.</title>
        <authorList>
            <person name="Rettenmaier R."/>
            <person name="Kowollik M.-L."/>
            <person name="Liebl W."/>
            <person name="Zverlov V."/>
        </authorList>
    </citation>
    <scope>NUCLEOTIDE SEQUENCE [LARGE SCALE GENOMIC DNA]</scope>
    <source>
        <strain evidence="1 2">MA18</strain>
    </source>
</reference>
<name>A0A4V6EN03_9FIRM</name>
<dbReference type="Proteomes" id="UP000306409">
    <property type="component" value="Chromosome"/>
</dbReference>
<dbReference type="EMBL" id="CP061336">
    <property type="protein sequence ID" value="QNU67273.1"/>
    <property type="molecule type" value="Genomic_DNA"/>
</dbReference>
<accession>A0A4V6EN03</accession>
<dbReference type="OrthoDB" id="1624444at2"/>